<dbReference type="EMBL" id="BPQB01000114">
    <property type="protein sequence ID" value="GJE99601.1"/>
    <property type="molecule type" value="Genomic_DNA"/>
</dbReference>
<organism evidence="1 2">
    <name type="scientific">Phanerochaete sordida</name>
    <dbReference type="NCBI Taxonomy" id="48140"/>
    <lineage>
        <taxon>Eukaryota</taxon>
        <taxon>Fungi</taxon>
        <taxon>Dikarya</taxon>
        <taxon>Basidiomycota</taxon>
        <taxon>Agaricomycotina</taxon>
        <taxon>Agaricomycetes</taxon>
        <taxon>Polyporales</taxon>
        <taxon>Phanerochaetaceae</taxon>
        <taxon>Phanerochaete</taxon>
    </lineage>
</organism>
<dbReference type="Proteomes" id="UP000703269">
    <property type="component" value="Unassembled WGS sequence"/>
</dbReference>
<evidence type="ECO:0000313" key="2">
    <source>
        <dbReference type="Proteomes" id="UP000703269"/>
    </source>
</evidence>
<name>A0A9P3GRQ6_9APHY</name>
<dbReference type="AlphaFoldDB" id="A0A9P3GRQ6"/>
<sequence>MPGSIPFNCFIVPSRQTTPSRASMTRFKCTTRGSSLLAICHDCPPRPLLVKRIALIRDVELYVLGVGRVSGRSKTIKLRPLAQSITLGPPAYYDRYTSDRRAATRLGNAPDHVPDTDTDGNRNSCRCFQGKYLLCFHEIRVLASRNP</sequence>
<gene>
    <name evidence="1" type="ORF">PsYK624_158690</name>
</gene>
<keyword evidence="2" id="KW-1185">Reference proteome</keyword>
<comment type="caution">
    <text evidence="1">The sequence shown here is derived from an EMBL/GenBank/DDBJ whole genome shotgun (WGS) entry which is preliminary data.</text>
</comment>
<protein>
    <submittedName>
        <fullName evidence="1">Uncharacterized protein</fullName>
    </submittedName>
</protein>
<accession>A0A9P3GRQ6</accession>
<reference evidence="1 2" key="1">
    <citation type="submission" date="2021-08" db="EMBL/GenBank/DDBJ databases">
        <title>Draft Genome Sequence of Phanerochaete sordida strain YK-624.</title>
        <authorList>
            <person name="Mori T."/>
            <person name="Dohra H."/>
            <person name="Suzuki T."/>
            <person name="Kawagishi H."/>
            <person name="Hirai H."/>
        </authorList>
    </citation>
    <scope>NUCLEOTIDE SEQUENCE [LARGE SCALE GENOMIC DNA]</scope>
    <source>
        <strain evidence="1 2">YK-624</strain>
    </source>
</reference>
<evidence type="ECO:0000313" key="1">
    <source>
        <dbReference type="EMBL" id="GJE99601.1"/>
    </source>
</evidence>
<proteinExistence type="predicted"/>